<protein>
    <submittedName>
        <fullName evidence="2">Uncharacterized protein</fullName>
    </submittedName>
</protein>
<gene>
    <name evidence="2" type="ORF">GSTUAT00003632001</name>
</gene>
<dbReference type="Proteomes" id="UP001412239">
    <property type="component" value="Unassembled WGS sequence"/>
</dbReference>
<evidence type="ECO:0000256" key="1">
    <source>
        <dbReference type="SAM" id="MobiDB-lite"/>
    </source>
</evidence>
<name>A0A292PXM0_9PEZI</name>
<dbReference type="AlphaFoldDB" id="A0A292PXM0"/>
<dbReference type="EMBL" id="LN890996">
    <property type="protein sequence ID" value="CUS12306.1"/>
    <property type="molecule type" value="Genomic_DNA"/>
</dbReference>
<proteinExistence type="predicted"/>
<organism evidence="2 3">
    <name type="scientific">Tuber aestivum</name>
    <name type="common">summer truffle</name>
    <dbReference type="NCBI Taxonomy" id="59557"/>
    <lineage>
        <taxon>Eukaryota</taxon>
        <taxon>Fungi</taxon>
        <taxon>Dikarya</taxon>
        <taxon>Ascomycota</taxon>
        <taxon>Pezizomycotina</taxon>
        <taxon>Pezizomycetes</taxon>
        <taxon>Pezizales</taxon>
        <taxon>Tuberaceae</taxon>
        <taxon>Tuber</taxon>
    </lineage>
</organism>
<feature type="compositionally biased region" description="Low complexity" evidence="1">
    <location>
        <begin position="86"/>
        <end position="95"/>
    </location>
</feature>
<feature type="compositionally biased region" description="Basic and acidic residues" evidence="1">
    <location>
        <begin position="104"/>
        <end position="115"/>
    </location>
</feature>
<evidence type="ECO:0000313" key="3">
    <source>
        <dbReference type="Proteomes" id="UP001412239"/>
    </source>
</evidence>
<reference evidence="2" key="1">
    <citation type="submission" date="2015-10" db="EMBL/GenBank/DDBJ databases">
        <authorList>
            <person name="Regsiter A."/>
            <person name="william w."/>
        </authorList>
    </citation>
    <scope>NUCLEOTIDE SEQUENCE</scope>
    <source>
        <strain evidence="2">Montdore</strain>
    </source>
</reference>
<keyword evidence="3" id="KW-1185">Reference proteome</keyword>
<accession>A0A292PXM0</accession>
<feature type="region of interest" description="Disordered" evidence="1">
    <location>
        <begin position="71"/>
        <end position="115"/>
    </location>
</feature>
<sequence>MTALRPLRPLHLHLSRPARTLTTASTLSRSIADSAKEAVRTIDRAAGSAALKGIETGEAIAQTAKRTAARTREVGSGVAGKAKGTASEAAGKAYEGAGGMKGEVSGDARANVDKS</sequence>
<evidence type="ECO:0000313" key="2">
    <source>
        <dbReference type="EMBL" id="CUS12306.1"/>
    </source>
</evidence>